<dbReference type="AlphaFoldDB" id="C5A371"/>
<dbReference type="OrthoDB" id="350145at2157"/>
<feature type="transmembrane region" description="Helical" evidence="1">
    <location>
        <begin position="97"/>
        <end position="118"/>
    </location>
</feature>
<dbReference type="PATRIC" id="fig|593117.10.peg.183"/>
<evidence type="ECO:0000313" key="3">
    <source>
        <dbReference type="Proteomes" id="UP000001488"/>
    </source>
</evidence>
<proteinExistence type="predicted"/>
<dbReference type="Pfam" id="PF04307">
    <property type="entry name" value="YdjM"/>
    <property type="match status" value="1"/>
</dbReference>
<keyword evidence="3" id="KW-1185">Reference proteome</keyword>
<dbReference type="RefSeq" id="WP_015857803.1">
    <property type="nucleotide sequence ID" value="NC_012804.1"/>
</dbReference>
<dbReference type="EMBL" id="CP001398">
    <property type="protein sequence ID" value="ACS32683.1"/>
    <property type="molecule type" value="Genomic_DNA"/>
</dbReference>
<dbReference type="KEGG" id="tga:TGAM_0181"/>
<feature type="transmembrane region" description="Helical" evidence="1">
    <location>
        <begin position="124"/>
        <end position="146"/>
    </location>
</feature>
<dbReference type="HOGENOM" id="CLU_1514687_0_0_2"/>
<feature type="transmembrane region" description="Helical" evidence="1">
    <location>
        <begin position="69"/>
        <end position="85"/>
    </location>
</feature>
<keyword evidence="1" id="KW-1133">Transmembrane helix</keyword>
<accession>C5A371</accession>
<dbReference type="Proteomes" id="UP000001488">
    <property type="component" value="Chromosome"/>
</dbReference>
<name>C5A371_THEGJ</name>
<dbReference type="STRING" id="593117.TGAM_0181"/>
<feature type="transmembrane region" description="Helical" evidence="1">
    <location>
        <begin position="6"/>
        <end position="25"/>
    </location>
</feature>
<organism evidence="2 3">
    <name type="scientific">Thermococcus gammatolerans (strain DSM 15229 / JCM 11827 / EJ3)</name>
    <dbReference type="NCBI Taxonomy" id="593117"/>
    <lineage>
        <taxon>Archaea</taxon>
        <taxon>Methanobacteriati</taxon>
        <taxon>Methanobacteriota</taxon>
        <taxon>Thermococci</taxon>
        <taxon>Thermococcales</taxon>
        <taxon>Thermococcaceae</taxon>
        <taxon>Thermococcus</taxon>
    </lineage>
</organism>
<feature type="transmembrane region" description="Helical" evidence="1">
    <location>
        <begin position="153"/>
        <end position="170"/>
    </location>
</feature>
<evidence type="ECO:0000313" key="2">
    <source>
        <dbReference type="EMBL" id="ACS32683.1"/>
    </source>
</evidence>
<sequence length="177" mass="18913">MPNYDVHVLSGIATYPVAVLIGELLKVYAKLPIELTPTALILGYALYVLGSDLPDMDHPDALIHRGSKPIISVAVGSAVFLWAGDKVNLSPEWLNPVVAWVLGALGGIIAWYLFTALMPRHRGIVHSLLFAAVYGFLAFALAGYGLKLSLGEGVYVGLAAFLGYTLHLTLDGSIKLV</sequence>
<keyword evidence="1" id="KW-0472">Membrane</keyword>
<dbReference type="InterPro" id="IPR007404">
    <property type="entry name" value="YdjM-like"/>
</dbReference>
<evidence type="ECO:0000256" key="1">
    <source>
        <dbReference type="SAM" id="Phobius"/>
    </source>
</evidence>
<reference evidence="2 3" key="1">
    <citation type="journal article" date="2007" name="Genome Biol.">
        <title>Genome analysis and genome-wide proteomics of Thermococcus gammatolerans, the most radioresistant organism known amongst the Archaea.</title>
        <authorList>
            <person name="Zivanovic Y."/>
            <person name="Armengaud J."/>
            <person name="Lagorce A."/>
            <person name="Leplat C."/>
            <person name="Guerin P."/>
            <person name="Dutertre M."/>
            <person name="Anthouard V."/>
            <person name="Forterre P."/>
            <person name="Wincker P."/>
            <person name="Confalonieri F."/>
        </authorList>
    </citation>
    <scope>NUCLEOTIDE SEQUENCE [LARGE SCALE GENOMIC DNA]</scope>
    <source>
        <strain evidence="3">DSM 15229 / JCM 11827 / EJ3</strain>
    </source>
</reference>
<dbReference type="PaxDb" id="593117-TGAM_0181"/>
<dbReference type="GeneID" id="7988761"/>
<dbReference type="eggNOG" id="arCOG05730">
    <property type="taxonomic scope" value="Archaea"/>
</dbReference>
<gene>
    <name evidence="2" type="ordered locus">TGAM_0181</name>
</gene>
<protein>
    <recommendedName>
        <fullName evidence="4">Membrane-bound metal-dependent hydrolase</fullName>
    </recommendedName>
</protein>
<evidence type="ECO:0008006" key="4">
    <source>
        <dbReference type="Google" id="ProtNLM"/>
    </source>
</evidence>
<keyword evidence="1" id="KW-0812">Transmembrane</keyword>